<dbReference type="InterPro" id="IPR001188">
    <property type="entry name" value="Sperm_putr-bd"/>
</dbReference>
<dbReference type="PANTHER" id="PTHR30222">
    <property type="entry name" value="SPERMIDINE/PUTRESCINE-BINDING PERIPLASMIC PROTEIN"/>
    <property type="match status" value="1"/>
</dbReference>
<proteinExistence type="predicted"/>
<accession>A0A6J7KKY9</accession>
<keyword evidence="2" id="KW-0813">Transport</keyword>
<dbReference type="CDD" id="cd13590">
    <property type="entry name" value="PBP2_PotD_PotF_like"/>
    <property type="match status" value="1"/>
</dbReference>
<evidence type="ECO:0000313" key="5">
    <source>
        <dbReference type="EMBL" id="CAB4955179.1"/>
    </source>
</evidence>
<dbReference type="GO" id="GO:0015846">
    <property type="term" value="P:polyamine transport"/>
    <property type="evidence" value="ECO:0007669"/>
    <property type="project" value="InterPro"/>
</dbReference>
<dbReference type="InterPro" id="IPR006059">
    <property type="entry name" value="SBP"/>
</dbReference>
<evidence type="ECO:0000256" key="4">
    <source>
        <dbReference type="ARBA" id="ARBA00022764"/>
    </source>
</evidence>
<name>A0A6J7KKY9_9ZZZZ</name>
<keyword evidence="4" id="KW-0574">Periplasm</keyword>
<protein>
    <submittedName>
        <fullName evidence="5">Unannotated protein</fullName>
    </submittedName>
</protein>
<comment type="subcellular location">
    <subcellularLocation>
        <location evidence="1">Periplasm</location>
    </subcellularLocation>
</comment>
<dbReference type="AlphaFoldDB" id="A0A6J7KKY9"/>
<dbReference type="Pfam" id="PF13416">
    <property type="entry name" value="SBP_bac_8"/>
    <property type="match status" value="1"/>
</dbReference>
<evidence type="ECO:0000256" key="3">
    <source>
        <dbReference type="ARBA" id="ARBA00022729"/>
    </source>
</evidence>
<dbReference type="PANTHER" id="PTHR30222:SF17">
    <property type="entry name" value="SPERMIDINE_PUTRESCINE-BINDING PERIPLASMIC PROTEIN"/>
    <property type="match status" value="1"/>
</dbReference>
<organism evidence="5">
    <name type="scientific">freshwater metagenome</name>
    <dbReference type="NCBI Taxonomy" id="449393"/>
    <lineage>
        <taxon>unclassified sequences</taxon>
        <taxon>metagenomes</taxon>
        <taxon>ecological metagenomes</taxon>
    </lineage>
</organism>
<keyword evidence="3" id="KW-0732">Signal</keyword>
<evidence type="ECO:0000256" key="1">
    <source>
        <dbReference type="ARBA" id="ARBA00004418"/>
    </source>
</evidence>
<reference evidence="5" key="1">
    <citation type="submission" date="2020-05" db="EMBL/GenBank/DDBJ databases">
        <authorList>
            <person name="Chiriac C."/>
            <person name="Salcher M."/>
            <person name="Ghai R."/>
            <person name="Kavagutti S V."/>
        </authorList>
    </citation>
    <scope>NUCLEOTIDE SEQUENCE</scope>
</reference>
<dbReference type="Gene3D" id="3.40.190.10">
    <property type="entry name" value="Periplasmic binding protein-like II"/>
    <property type="match status" value="2"/>
</dbReference>
<gene>
    <name evidence="5" type="ORF">UFOPK3837_00692</name>
</gene>
<dbReference type="PRINTS" id="PR00909">
    <property type="entry name" value="SPERMDNBNDNG"/>
</dbReference>
<evidence type="ECO:0000256" key="2">
    <source>
        <dbReference type="ARBA" id="ARBA00022448"/>
    </source>
</evidence>
<sequence length="410" mass="44010">MTQLSGVASLLLFGISPLSIEKSSELDAKIITRRSLFAGAGALSITAVLAACAPGATKTVYWDNWPYYIDGEADGSYPTLKDFEKKTGIHVEYATKIDDNNTYYASIKNQLAAGTDTGADTFCLTDWMAGRLIGDGDLAKLDYAKMPNVTANLDPAFKGVGSFGDFDPERTYSLPWKGIIAAVGYHKVNYKAVTGKDAPTSLEDLWAPELKGKIEVLSEMRDTIGMIMMANGVDIAKFVKADFDKALAFFKGKVDSGHIRGVKGNSYIDDYINGDAVAGIVWAGDLIATNVEAGNDDLGYVLVDSGSTFATDNFVIPKGAKNKALAEELINYYYDPAVVAKSSIGGVFYVPPVAGVKEIVAQTNPDLAANELLFPSAETFATKLHHFRTLTAEEDNSFSQAWSDVSNGVV</sequence>
<dbReference type="GO" id="GO:0042597">
    <property type="term" value="C:periplasmic space"/>
    <property type="evidence" value="ECO:0007669"/>
    <property type="project" value="UniProtKB-SubCell"/>
</dbReference>
<dbReference type="EMBL" id="CAFBNO010000025">
    <property type="protein sequence ID" value="CAB4955179.1"/>
    <property type="molecule type" value="Genomic_DNA"/>
</dbReference>
<dbReference type="GO" id="GO:0019808">
    <property type="term" value="F:polyamine binding"/>
    <property type="evidence" value="ECO:0007669"/>
    <property type="project" value="InterPro"/>
</dbReference>
<dbReference type="SUPFAM" id="SSF53850">
    <property type="entry name" value="Periplasmic binding protein-like II"/>
    <property type="match status" value="1"/>
</dbReference>